<dbReference type="PANTHER" id="PTHR35450:SF2">
    <property type="entry name" value="REVERSE TRANSCRIPTASE DOMAIN-CONTAINING PROTEIN"/>
    <property type="match status" value="1"/>
</dbReference>
<dbReference type="eggNOG" id="KOG1075">
    <property type="taxonomic scope" value="Eukaryota"/>
</dbReference>
<dbReference type="Pfam" id="PF00078">
    <property type="entry name" value="RVT_1"/>
    <property type="match status" value="1"/>
</dbReference>
<dbReference type="AlphaFoldDB" id="H3A541"/>
<evidence type="ECO:0000313" key="3">
    <source>
        <dbReference type="Ensembl" id="ENSLACP00000004762.1"/>
    </source>
</evidence>
<name>H3A541_LATCH</name>
<dbReference type="InParanoid" id="H3A541"/>
<dbReference type="PROSITE" id="PS50878">
    <property type="entry name" value="RT_POL"/>
    <property type="match status" value="1"/>
</dbReference>
<dbReference type="PANTHER" id="PTHR35450">
    <property type="entry name" value="REVERSE TRANSCRIPTASE DOMAIN-CONTAINING PROTEIN"/>
    <property type="match status" value="1"/>
</dbReference>
<proteinExistence type="predicted"/>
<protein>
    <recommendedName>
        <fullName evidence="2">Reverse transcriptase domain-containing protein</fullName>
    </recommendedName>
</protein>
<dbReference type="OMA" id="NCHERIA"/>
<keyword evidence="4" id="KW-1185">Reference proteome</keyword>
<accession>H3A541</accession>
<organism evidence="3 4">
    <name type="scientific">Latimeria chalumnae</name>
    <name type="common">Coelacanth</name>
    <dbReference type="NCBI Taxonomy" id="7897"/>
    <lineage>
        <taxon>Eukaryota</taxon>
        <taxon>Metazoa</taxon>
        <taxon>Chordata</taxon>
        <taxon>Craniata</taxon>
        <taxon>Vertebrata</taxon>
        <taxon>Euteleostomi</taxon>
        <taxon>Coelacanthiformes</taxon>
        <taxon>Coelacanthidae</taxon>
        <taxon>Latimeria</taxon>
    </lineage>
</organism>
<sequence>MPSTCLCNVVILLKILTSIIIERIYQHLITNNILPFEQKGCRCKGQLLINKMIMEDSMRRHKNLSMAWIDYRKAFDSIPHNWILKTMEMYKLHPIVQTFIQECHKKKRTCILIDVTVPSDRNIAAKEMEKGIFQGDSLSPMLFIIFLLPLTTLLKKSGLGFTIHNFTISHLLYMDDLKLYAKSDKDILALTNCTFSNDICMQFGLDKYATVTINRGQVVRGNGLKLLFDEVIDPLPLEESYKYLGILEHGYINNTDVKKKATMKYKKRLHQLLKSRAINTYAIPVMSYTADIVDWTLDEMRQLDRMTRKQLTIHGALHSKAGVDRYVPRRKGGRGLKSIEDFVFKERCALSEYLKHSTTPALKLVSKEKIVEKGMRENQTDHEDHLMKWKALLGKWAKLLKIVDEDSSKWLTKCHLKGETEALLIAAQDQALNTNSHRVRILHSGTESKCRMCKAKEETVAHIISGCKILAKGSYKERHNITRSIHWALCKKANIEVTNQWWKHQPKAVEEITGVKILWDFGIRTEREIQAHRPVFVDKTNRKAKIIDIACTIDYNIREKKQEKIMKYQDLKMEIEKLWKVRMEVIPVVIGALGAVTKKHEDYIKKIDESIWLEDLQKVALLGTARIVQNVLQLPN</sequence>
<dbReference type="InterPro" id="IPR000477">
    <property type="entry name" value="RT_dom"/>
</dbReference>
<keyword evidence="1" id="KW-0732">Signal</keyword>
<dbReference type="CDD" id="cd01650">
    <property type="entry name" value="RT_nLTR_like"/>
    <property type="match status" value="1"/>
</dbReference>
<evidence type="ECO:0000256" key="1">
    <source>
        <dbReference type="SAM" id="SignalP"/>
    </source>
</evidence>
<evidence type="ECO:0000259" key="2">
    <source>
        <dbReference type="PROSITE" id="PS50878"/>
    </source>
</evidence>
<dbReference type="GeneTree" id="ENSGT00940000163438"/>
<dbReference type="Ensembl" id="ENSLACT00000004803.1">
    <property type="protein sequence ID" value="ENSLACP00000004762.1"/>
    <property type="gene ID" value="ENSLACG00000004233.1"/>
</dbReference>
<evidence type="ECO:0000313" key="4">
    <source>
        <dbReference type="Proteomes" id="UP000008672"/>
    </source>
</evidence>
<reference evidence="3" key="3">
    <citation type="submission" date="2025-09" db="UniProtKB">
        <authorList>
            <consortium name="Ensembl"/>
        </authorList>
    </citation>
    <scope>IDENTIFICATION</scope>
</reference>
<reference evidence="3" key="2">
    <citation type="submission" date="2025-08" db="UniProtKB">
        <authorList>
            <consortium name="Ensembl"/>
        </authorList>
    </citation>
    <scope>IDENTIFICATION</scope>
</reference>
<dbReference type="EMBL" id="AFYH01248595">
    <property type="status" value="NOT_ANNOTATED_CDS"/>
    <property type="molecule type" value="Genomic_DNA"/>
</dbReference>
<dbReference type="InterPro" id="IPR043502">
    <property type="entry name" value="DNA/RNA_pol_sf"/>
</dbReference>
<feature type="chain" id="PRO_5003579976" description="Reverse transcriptase domain-containing protein" evidence="1">
    <location>
        <begin position="22"/>
        <end position="636"/>
    </location>
</feature>
<feature type="domain" description="Reverse transcriptase" evidence="2">
    <location>
        <begin position="1"/>
        <end position="248"/>
    </location>
</feature>
<dbReference type="SUPFAM" id="SSF56672">
    <property type="entry name" value="DNA/RNA polymerases"/>
    <property type="match status" value="1"/>
</dbReference>
<feature type="signal peptide" evidence="1">
    <location>
        <begin position="1"/>
        <end position="21"/>
    </location>
</feature>
<reference evidence="4" key="1">
    <citation type="submission" date="2011-08" db="EMBL/GenBank/DDBJ databases">
        <title>The draft genome of Latimeria chalumnae.</title>
        <authorList>
            <person name="Di Palma F."/>
            <person name="Alfoldi J."/>
            <person name="Johnson J."/>
            <person name="Berlin A."/>
            <person name="Gnerre S."/>
            <person name="Jaffe D."/>
            <person name="MacCallum I."/>
            <person name="Young S."/>
            <person name="Walker B.J."/>
            <person name="Lander E."/>
            <person name="Lindblad-Toh K."/>
        </authorList>
    </citation>
    <scope>NUCLEOTIDE SEQUENCE [LARGE SCALE GENOMIC DNA]</scope>
    <source>
        <strain evidence="4">Wild caught</strain>
    </source>
</reference>
<dbReference type="Proteomes" id="UP000008672">
    <property type="component" value="Unassembled WGS sequence"/>
</dbReference>